<evidence type="ECO:0000256" key="5">
    <source>
        <dbReference type="ARBA" id="ARBA00039112"/>
    </source>
</evidence>
<reference evidence="14" key="1">
    <citation type="submission" date="2025-08" db="UniProtKB">
        <authorList>
            <consortium name="RefSeq"/>
        </authorList>
    </citation>
    <scope>IDENTIFICATION</scope>
    <source>
        <tissue evidence="14">Gonads</tissue>
    </source>
</reference>
<evidence type="ECO:0000256" key="4">
    <source>
        <dbReference type="ARBA" id="ARBA00022691"/>
    </source>
</evidence>
<evidence type="ECO:0000256" key="3">
    <source>
        <dbReference type="ARBA" id="ARBA00022679"/>
    </source>
</evidence>
<sequence length="251" mass="28118">MHAEVSSTQTEEFYNNAVSYWSEVPATIDGMLGGFGHISETDIRSSRMLLKQLFHSKVPPGREYALDCGAGIGRISKFLLTNLFNKVDMVEQNSCFLQAAKSYLGPSIVESKIGQMFSEGLQTFEPELGKYDVIWVQWVLGHLTDDDFVKFFKSCQKGLKPNGVIVAKENITSSDDIEVDEKDSSVTRPLSLLKLLFEKANLDCYRLVKQINFPKGLYTVYMFVLKPKKSTDGSDSLNKSNTPEDAKNAEN</sequence>
<dbReference type="SUPFAM" id="SSF53335">
    <property type="entry name" value="S-adenosyl-L-methionine-dependent methyltransferases"/>
    <property type="match status" value="1"/>
</dbReference>
<dbReference type="EC" id="2.1.1.244" evidence="5"/>
<feature type="binding site" evidence="11">
    <location>
        <position position="74"/>
    </location>
    <ligand>
        <name>S-adenosyl-L-methionine</name>
        <dbReference type="ChEBI" id="CHEBI:59789"/>
    </ligand>
</feature>
<dbReference type="FunFam" id="3.40.50.150:FF:000025">
    <property type="entry name" value="N-terminal Xaa-Pro-Lys N-methyltransferase 1"/>
    <property type="match status" value="1"/>
</dbReference>
<comment type="catalytic activity">
    <reaction evidence="8">
        <text>N-terminal L-seryl-L-prolyl-L-lysyl-[protein] + 3 S-adenosyl-L-methionine = N-terminal N,N,N-trimethyl-L-seryl-L-prolyl-L-lysyl-[protein] + 3 S-adenosyl-L-homocysteine + 3 H(+)</text>
        <dbReference type="Rhea" id="RHEA:54724"/>
        <dbReference type="Rhea" id="RHEA-COMP:13789"/>
        <dbReference type="Rhea" id="RHEA-COMP:13973"/>
        <dbReference type="ChEBI" id="CHEBI:15378"/>
        <dbReference type="ChEBI" id="CHEBI:57856"/>
        <dbReference type="ChEBI" id="CHEBI:59789"/>
        <dbReference type="ChEBI" id="CHEBI:138061"/>
        <dbReference type="ChEBI" id="CHEBI:138317"/>
        <dbReference type="EC" id="2.1.1.244"/>
    </reaction>
</comment>
<accession>A0A6J2XSM9</accession>
<keyword evidence="4 11" id="KW-0949">S-adenosyl-L-methionine</keyword>
<protein>
    <recommendedName>
        <fullName evidence="6">Alpha N-terminal protein methyltransferase 1</fullName>
        <ecNumber evidence="5">2.1.1.244</ecNumber>
    </recommendedName>
    <alternativeName>
        <fullName evidence="7">X-Pro-Lys N-terminal protein methyltransferase 1</fullName>
    </alternativeName>
</protein>
<proteinExistence type="inferred from homology"/>
<dbReference type="Pfam" id="PF05891">
    <property type="entry name" value="Methyltransf_PK"/>
    <property type="match status" value="1"/>
</dbReference>
<organism evidence="13 14">
    <name type="scientific">Sitophilus oryzae</name>
    <name type="common">Rice weevil</name>
    <name type="synonym">Curculio oryzae</name>
    <dbReference type="NCBI Taxonomy" id="7048"/>
    <lineage>
        <taxon>Eukaryota</taxon>
        <taxon>Metazoa</taxon>
        <taxon>Ecdysozoa</taxon>
        <taxon>Arthropoda</taxon>
        <taxon>Hexapoda</taxon>
        <taxon>Insecta</taxon>
        <taxon>Pterygota</taxon>
        <taxon>Neoptera</taxon>
        <taxon>Endopterygota</taxon>
        <taxon>Coleoptera</taxon>
        <taxon>Polyphaga</taxon>
        <taxon>Cucujiformia</taxon>
        <taxon>Curculionidae</taxon>
        <taxon>Dryophthorinae</taxon>
        <taxon>Sitophilus</taxon>
    </lineage>
</organism>
<evidence type="ECO:0000256" key="6">
    <source>
        <dbReference type="ARBA" id="ARBA00039449"/>
    </source>
</evidence>
<dbReference type="InterPro" id="IPR029063">
    <property type="entry name" value="SAM-dependent_MTases_sf"/>
</dbReference>
<evidence type="ECO:0000256" key="1">
    <source>
        <dbReference type="ARBA" id="ARBA00009059"/>
    </source>
</evidence>
<dbReference type="CDD" id="cd02440">
    <property type="entry name" value="AdoMet_MTases"/>
    <property type="match status" value="1"/>
</dbReference>
<dbReference type="AlphaFoldDB" id="A0A6J2XSM9"/>
<evidence type="ECO:0000256" key="2">
    <source>
        <dbReference type="ARBA" id="ARBA00022603"/>
    </source>
</evidence>
<dbReference type="InterPro" id="IPR008576">
    <property type="entry name" value="MeTrfase_NTM1"/>
</dbReference>
<feature type="binding site" evidence="11">
    <location>
        <position position="69"/>
    </location>
    <ligand>
        <name>S-adenosyl-L-methionine</name>
        <dbReference type="ChEBI" id="CHEBI:59789"/>
    </ligand>
</feature>
<comment type="similarity">
    <text evidence="1">Belongs to the methyltransferase superfamily. NTM1 family.</text>
</comment>
<name>A0A6J2XSM9_SITOR</name>
<feature type="region of interest" description="Disordered" evidence="12">
    <location>
        <begin position="230"/>
        <end position="251"/>
    </location>
</feature>
<dbReference type="GO" id="GO:0005737">
    <property type="term" value="C:cytoplasm"/>
    <property type="evidence" value="ECO:0007669"/>
    <property type="project" value="TreeGrafter"/>
</dbReference>
<dbReference type="InParanoid" id="A0A6J2XSM9"/>
<dbReference type="PIRSF" id="PIRSF016958">
    <property type="entry name" value="DUF858_MeTrfase_lik"/>
    <property type="match status" value="1"/>
</dbReference>
<keyword evidence="13" id="KW-1185">Reference proteome</keyword>
<dbReference type="Proteomes" id="UP000504635">
    <property type="component" value="Unplaced"/>
</dbReference>
<dbReference type="GO" id="GO:0032259">
    <property type="term" value="P:methylation"/>
    <property type="evidence" value="ECO:0007669"/>
    <property type="project" value="UniProtKB-KW"/>
</dbReference>
<feature type="binding site" evidence="11">
    <location>
        <position position="137"/>
    </location>
    <ligand>
        <name>S-adenosyl-L-methionine</name>
        <dbReference type="ChEBI" id="CHEBI:59789"/>
    </ligand>
</feature>
<dbReference type="GeneID" id="115880693"/>
<gene>
    <name evidence="14" type="primary">LOC115880693</name>
</gene>
<evidence type="ECO:0000313" key="13">
    <source>
        <dbReference type="Proteomes" id="UP000504635"/>
    </source>
</evidence>
<dbReference type="FunCoup" id="A0A6J2XSM9">
    <property type="interactions" value="1746"/>
</dbReference>
<comment type="catalytic activity">
    <reaction evidence="9">
        <text>N-terminal L-prolyl-L-prolyl-L-lysyl-[protein] + 2 S-adenosyl-L-methionine = N-terminal N,N-dimethyl-L-prolyl-L-prolyl-L-lysyl-[protein] + 2 S-adenosyl-L-homocysteine + 2 H(+)</text>
        <dbReference type="Rhea" id="RHEA:54736"/>
        <dbReference type="Rhea" id="RHEA-COMP:13787"/>
        <dbReference type="Rhea" id="RHEA-COMP:13974"/>
        <dbReference type="ChEBI" id="CHEBI:15378"/>
        <dbReference type="ChEBI" id="CHEBI:57856"/>
        <dbReference type="ChEBI" id="CHEBI:59789"/>
        <dbReference type="ChEBI" id="CHEBI:138059"/>
        <dbReference type="ChEBI" id="CHEBI:138318"/>
        <dbReference type="EC" id="2.1.1.244"/>
    </reaction>
</comment>
<dbReference type="RefSeq" id="XP_030753835.1">
    <property type="nucleotide sequence ID" value="XM_030897975.1"/>
</dbReference>
<evidence type="ECO:0000256" key="7">
    <source>
        <dbReference type="ARBA" id="ARBA00043129"/>
    </source>
</evidence>
<dbReference type="PANTHER" id="PTHR12753">
    <property type="entry name" value="AD-003 - RELATED"/>
    <property type="match status" value="1"/>
</dbReference>
<feature type="compositionally biased region" description="Basic and acidic residues" evidence="12">
    <location>
        <begin position="242"/>
        <end position="251"/>
    </location>
</feature>
<dbReference type="KEGG" id="soy:115880693"/>
<keyword evidence="2" id="KW-0489">Methyltransferase</keyword>
<comment type="catalytic activity">
    <reaction evidence="10">
        <text>N-terminal L-alanyl-L-prolyl-L-lysyl-[protein] + 3 S-adenosyl-L-methionine = N-terminal N,N,N-trimethyl-L-alanyl-L-prolyl-L-lysyl-[protein] + 3 S-adenosyl-L-homocysteine + 3 H(+)</text>
        <dbReference type="Rhea" id="RHEA:54712"/>
        <dbReference type="Rhea" id="RHEA-COMP:13785"/>
        <dbReference type="Rhea" id="RHEA-COMP:13971"/>
        <dbReference type="ChEBI" id="CHEBI:15378"/>
        <dbReference type="ChEBI" id="CHEBI:57856"/>
        <dbReference type="ChEBI" id="CHEBI:59789"/>
        <dbReference type="ChEBI" id="CHEBI:138057"/>
        <dbReference type="ChEBI" id="CHEBI:138315"/>
        <dbReference type="EC" id="2.1.1.244"/>
    </reaction>
</comment>
<dbReference type="PANTHER" id="PTHR12753:SF0">
    <property type="entry name" value="ALPHA N-TERMINAL PROTEIN METHYLTRANSFERASE 1"/>
    <property type="match status" value="1"/>
</dbReference>
<evidence type="ECO:0000256" key="12">
    <source>
        <dbReference type="SAM" id="MobiDB-lite"/>
    </source>
</evidence>
<evidence type="ECO:0000256" key="10">
    <source>
        <dbReference type="ARBA" id="ARBA00048167"/>
    </source>
</evidence>
<dbReference type="OrthoDB" id="1298661at2759"/>
<evidence type="ECO:0000256" key="8">
    <source>
        <dbReference type="ARBA" id="ARBA00047306"/>
    </source>
</evidence>
<evidence type="ECO:0000256" key="11">
    <source>
        <dbReference type="PIRSR" id="PIRSR016958-1"/>
    </source>
</evidence>
<feature type="binding site" evidence="11">
    <location>
        <begin position="121"/>
        <end position="122"/>
    </location>
    <ligand>
        <name>S-adenosyl-L-methionine</name>
        <dbReference type="ChEBI" id="CHEBI:59789"/>
    </ligand>
</feature>
<keyword evidence="3" id="KW-0808">Transferase</keyword>
<dbReference type="Gene3D" id="3.40.50.150">
    <property type="entry name" value="Vaccinia Virus protein VP39"/>
    <property type="match status" value="1"/>
</dbReference>
<evidence type="ECO:0000313" key="14">
    <source>
        <dbReference type="RefSeq" id="XP_030753835.1"/>
    </source>
</evidence>
<dbReference type="GO" id="GO:0071885">
    <property type="term" value="F:N-terminal protein N-methyltransferase activity"/>
    <property type="evidence" value="ECO:0007669"/>
    <property type="project" value="UniProtKB-EC"/>
</dbReference>
<evidence type="ECO:0000256" key="9">
    <source>
        <dbReference type="ARBA" id="ARBA00047885"/>
    </source>
</evidence>